<dbReference type="SUPFAM" id="SSF52038">
    <property type="entry name" value="Barstar-related"/>
    <property type="match status" value="1"/>
</dbReference>
<comment type="similarity">
    <text evidence="1">Belongs to the barstar family.</text>
</comment>
<keyword evidence="4" id="KW-1185">Reference proteome</keyword>
<evidence type="ECO:0000313" key="4">
    <source>
        <dbReference type="Proteomes" id="UP001144096"/>
    </source>
</evidence>
<proteinExistence type="inferred from homology"/>
<feature type="domain" description="Barstar (barnase inhibitor)" evidence="2">
    <location>
        <begin position="156"/>
        <end position="212"/>
    </location>
</feature>
<dbReference type="InterPro" id="IPR000468">
    <property type="entry name" value="Barstar"/>
</dbReference>
<dbReference type="InterPro" id="IPR035905">
    <property type="entry name" value="Barstar-like_sf"/>
</dbReference>
<accession>A0A9X2SRR4</accession>
<reference evidence="3" key="1">
    <citation type="submission" date="2022-06" db="EMBL/GenBank/DDBJ databases">
        <title>Amycolatopsis iheyaensis sp. nov., a new species of the genus Amycolatopsis isolated from soil in Iheya island, Japan.</title>
        <authorList>
            <person name="Ngamcharungchit C."/>
            <person name="Kanto H."/>
            <person name="Take A."/>
            <person name="Intra B."/>
            <person name="Matsumoto A."/>
            <person name="Panbangred W."/>
            <person name="Inahashi Y."/>
        </authorList>
    </citation>
    <scope>NUCLEOTIDE SEQUENCE</scope>
    <source>
        <strain evidence="3">OK19-0408</strain>
    </source>
</reference>
<evidence type="ECO:0000313" key="3">
    <source>
        <dbReference type="EMBL" id="MCR6490585.1"/>
    </source>
</evidence>
<dbReference type="Pfam" id="PF01337">
    <property type="entry name" value="Barstar"/>
    <property type="match status" value="1"/>
</dbReference>
<gene>
    <name evidence="3" type="ORF">M8542_48075</name>
</gene>
<dbReference type="AlphaFoldDB" id="A0A9X2SRR4"/>
<organism evidence="3 4">
    <name type="scientific">Amycolatopsis iheyensis</name>
    <dbReference type="NCBI Taxonomy" id="2945988"/>
    <lineage>
        <taxon>Bacteria</taxon>
        <taxon>Bacillati</taxon>
        <taxon>Actinomycetota</taxon>
        <taxon>Actinomycetes</taxon>
        <taxon>Pseudonocardiales</taxon>
        <taxon>Pseudonocardiaceae</taxon>
        <taxon>Amycolatopsis</taxon>
    </lineage>
</organism>
<evidence type="ECO:0000256" key="1">
    <source>
        <dbReference type="ARBA" id="ARBA00006845"/>
    </source>
</evidence>
<sequence>MRVVRPRYVLVEDDGERRIPCADADRVFSGRPGDPVWLLGCDLPDDLLDRLNAGRRVPPFVCSFEVIDRFGLETCLGLVTFDVAEWSPSGGGHVDLALRSSLHDPPRPAGQAVWDQWFDGGPPVKNLWAGHDRTEWLRAALAHRFDGPDLPPGETYRLDGTHLTDLMSYYCALGEAVNGPGGYFGWNLGAVEDCLRGGFGATRPFTLVGPVATEAREVLEELGITLRPAP</sequence>
<comment type="caution">
    <text evidence="3">The sequence shown here is derived from an EMBL/GenBank/DDBJ whole genome shotgun (WGS) entry which is preliminary data.</text>
</comment>
<protein>
    <submittedName>
        <fullName evidence="3">Barstar family protein</fullName>
    </submittedName>
</protein>
<dbReference type="Gene3D" id="3.30.370.10">
    <property type="entry name" value="Barstar-like"/>
    <property type="match status" value="1"/>
</dbReference>
<dbReference type="EMBL" id="JAMXQV010000049">
    <property type="protein sequence ID" value="MCR6490585.1"/>
    <property type="molecule type" value="Genomic_DNA"/>
</dbReference>
<name>A0A9X2SRR4_9PSEU</name>
<dbReference type="RefSeq" id="WP_257927154.1">
    <property type="nucleotide sequence ID" value="NZ_JAMXQV010000049.1"/>
</dbReference>
<dbReference type="Proteomes" id="UP001144096">
    <property type="component" value="Unassembled WGS sequence"/>
</dbReference>
<evidence type="ECO:0000259" key="2">
    <source>
        <dbReference type="Pfam" id="PF01337"/>
    </source>
</evidence>